<evidence type="ECO:0000259" key="4">
    <source>
        <dbReference type="PROSITE" id="PS50878"/>
    </source>
</evidence>
<dbReference type="PROSITE" id="PS50832">
    <property type="entry name" value="S1_IF1_TYPE"/>
    <property type="match status" value="1"/>
</dbReference>
<sequence>MEQAQKAGNARGLLPLICATGPRKPPVSETIKHQDGTTVSNKEERLDRWTEYFEQQLSTHLEPTGEVELWTVNVESPTASEVYECKCSLRHHRAPGPDDLPPALFKDGGEVLSQCLSDLFACIWETESVPDNWGESVIMPVFKKGARSDCGNHRGLDRGRNETVGVNCASSPYGGSRNTDSRAASGIPACVGQIFTLRQVLEQHHTYKRPTILVFLDFRGAFYSVDRSSQTSGRVKVYGELSKSFRTQSGVRQGCPLSPFLFNFVVDEIMRRTLEGLQNPDVQIACEENLADREYADDIVRREGKGAVLWYAPTKFKVMLVDLQSLNTPLTIQGEVLEVAERFTYLGSCISSDCSVTDEVNARIYKARTAFANLRRLWRQNGLFLNLKGRVYQATVRAVLLYGCETWPIRAADLRCLQVFDNRCLRTIACVGCCRRIRNEAVRKRVFGCVTGTSIEECVQHQKLRWLGHVLRMPNHRLPKSVLFSMPNSEWRKQRGGQPLTWQRSMKEITKHLGAVGATRPPGWGPRDPHCAWLDTLQDMAANRCQWRSCCQFLSRLPELSNKSWLYGSEVSVLNTDVMLSMVMMMMMTCVISTHYHFGEEFGISHPFTIPMYPSSIPRRKKVERELFDTLYSVGPGEFICKLLKSQGNYLFTAEDERGEQLLLSIPDRLRNAFYFSSGDYVLCAPLENKKVRGEIRTVLYEKQITHLIGLNFWPKNFPTISSRKTQNQDEPYLPEDMLPSSDSSYDEEESDSIKEEPGSNSS</sequence>
<keyword evidence="6" id="KW-1185">Reference proteome</keyword>
<dbReference type="OrthoDB" id="1738325at2759"/>
<dbReference type="GO" id="GO:0003743">
    <property type="term" value="F:translation initiation factor activity"/>
    <property type="evidence" value="ECO:0007669"/>
    <property type="project" value="UniProtKB-UniRule"/>
</dbReference>
<dbReference type="InterPro" id="IPR006196">
    <property type="entry name" value="RNA-binding_domain_S1_IF1"/>
</dbReference>
<dbReference type="KEGG" id="ovi:T265_13817"/>
<evidence type="ECO:0000313" key="5">
    <source>
        <dbReference type="EMBL" id="KER27332.1"/>
    </source>
</evidence>
<dbReference type="SMART" id="SM00652">
    <property type="entry name" value="eIF1a"/>
    <property type="match status" value="1"/>
</dbReference>
<evidence type="ECO:0000256" key="2">
    <source>
        <dbReference type="SAM" id="MobiDB-lite"/>
    </source>
</evidence>
<dbReference type="SUPFAM" id="SSF50249">
    <property type="entry name" value="Nucleic acid-binding proteins"/>
    <property type="match status" value="1"/>
</dbReference>
<dbReference type="Pfam" id="PF00078">
    <property type="entry name" value="RVT_1"/>
    <property type="match status" value="1"/>
</dbReference>
<evidence type="ECO:0000259" key="3">
    <source>
        <dbReference type="PROSITE" id="PS50832"/>
    </source>
</evidence>
<evidence type="ECO:0008006" key="7">
    <source>
        <dbReference type="Google" id="ProtNLM"/>
    </source>
</evidence>
<dbReference type="InterPro" id="IPR012340">
    <property type="entry name" value="NA-bd_OB-fold"/>
</dbReference>
<dbReference type="Gene3D" id="2.40.50.140">
    <property type="entry name" value="Nucleic acid-binding proteins"/>
    <property type="match status" value="1"/>
</dbReference>
<dbReference type="InterPro" id="IPR000477">
    <property type="entry name" value="RT_dom"/>
</dbReference>
<reference evidence="5 6" key="1">
    <citation type="submission" date="2013-11" db="EMBL/GenBank/DDBJ databases">
        <title>Opisthorchis viverrini - life in the bile duct.</title>
        <authorList>
            <person name="Young N.D."/>
            <person name="Nagarajan N."/>
            <person name="Lin S.J."/>
            <person name="Korhonen P.K."/>
            <person name="Jex A.R."/>
            <person name="Hall R.S."/>
            <person name="Safavi-Hemami H."/>
            <person name="Kaewkong W."/>
            <person name="Bertrand D."/>
            <person name="Gao S."/>
            <person name="Seet Q."/>
            <person name="Wongkham S."/>
            <person name="Teh B.T."/>
            <person name="Wongkham C."/>
            <person name="Intapan P.M."/>
            <person name="Maleewong W."/>
            <person name="Yang X."/>
            <person name="Hu M."/>
            <person name="Wang Z."/>
            <person name="Hofmann A."/>
            <person name="Sternberg P.W."/>
            <person name="Tan P."/>
            <person name="Wang J."/>
            <person name="Gasser R.B."/>
        </authorList>
    </citation>
    <scope>NUCLEOTIDE SEQUENCE [LARGE SCALE GENOMIC DNA]</scope>
</reference>
<organism evidence="5 6">
    <name type="scientific">Opisthorchis viverrini</name>
    <name type="common">Southeast Asian liver fluke</name>
    <dbReference type="NCBI Taxonomy" id="6198"/>
    <lineage>
        <taxon>Eukaryota</taxon>
        <taxon>Metazoa</taxon>
        <taxon>Spiralia</taxon>
        <taxon>Lophotrochozoa</taxon>
        <taxon>Platyhelminthes</taxon>
        <taxon>Trematoda</taxon>
        <taxon>Digenea</taxon>
        <taxon>Opisthorchiida</taxon>
        <taxon>Opisthorchiata</taxon>
        <taxon>Opisthorchiidae</taxon>
        <taxon>Opisthorchis</taxon>
    </lineage>
</organism>
<protein>
    <recommendedName>
        <fullName evidence="7">RNA-binding protein EIF1AD</fullName>
    </recommendedName>
</protein>
<dbReference type="GO" id="GO:0003723">
    <property type="term" value="F:RNA binding"/>
    <property type="evidence" value="ECO:0007669"/>
    <property type="project" value="InterPro"/>
</dbReference>
<feature type="compositionally biased region" description="Basic and acidic residues" evidence="2">
    <location>
        <begin position="30"/>
        <end position="41"/>
    </location>
</feature>
<dbReference type="Proteomes" id="UP000054324">
    <property type="component" value="Unassembled WGS sequence"/>
</dbReference>
<dbReference type="PANTHER" id="PTHR47027:SF20">
    <property type="entry name" value="REVERSE TRANSCRIPTASE-LIKE PROTEIN WITH RNA-DIRECTED DNA POLYMERASE DOMAIN"/>
    <property type="match status" value="1"/>
</dbReference>
<feature type="region of interest" description="Disordered" evidence="2">
    <location>
        <begin position="17"/>
        <end position="41"/>
    </location>
</feature>
<dbReference type="RefSeq" id="XP_009168923.1">
    <property type="nucleotide sequence ID" value="XM_009170659.1"/>
</dbReference>
<feature type="compositionally biased region" description="Basic and acidic residues" evidence="2">
    <location>
        <begin position="752"/>
        <end position="763"/>
    </location>
</feature>
<dbReference type="CDD" id="cd01650">
    <property type="entry name" value="RT_nLTR_like"/>
    <property type="match status" value="1"/>
</dbReference>
<feature type="domain" description="Reverse transcriptase" evidence="4">
    <location>
        <begin position="122"/>
        <end position="350"/>
    </location>
</feature>
<dbReference type="AlphaFoldDB" id="A0A074ZNH9"/>
<feature type="domain" description="S1-like" evidence="3">
    <location>
        <begin position="618"/>
        <end position="696"/>
    </location>
</feature>
<gene>
    <name evidence="5" type="ORF">T265_13817</name>
</gene>
<dbReference type="EMBL" id="KL596725">
    <property type="protein sequence ID" value="KER27332.1"/>
    <property type="molecule type" value="Genomic_DNA"/>
</dbReference>
<dbReference type="InterPro" id="IPR001253">
    <property type="entry name" value="TIF_eIF-1A"/>
</dbReference>
<accession>A0A074ZNH9</accession>
<evidence type="ECO:0000256" key="1">
    <source>
        <dbReference type="PROSITE-ProRule" id="PRU00181"/>
    </source>
</evidence>
<feature type="region of interest" description="Disordered" evidence="2">
    <location>
        <begin position="724"/>
        <end position="763"/>
    </location>
</feature>
<dbReference type="PROSITE" id="PS50878">
    <property type="entry name" value="RT_POL"/>
    <property type="match status" value="1"/>
</dbReference>
<keyword evidence="1" id="KW-0396">Initiation factor</keyword>
<dbReference type="STRING" id="6198.A0A074ZNH9"/>
<keyword evidence="1" id="KW-0648">Protein biosynthesis</keyword>
<proteinExistence type="predicted"/>
<name>A0A074ZNH9_OPIVI</name>
<dbReference type="CTD" id="20327984"/>
<evidence type="ECO:0000313" key="6">
    <source>
        <dbReference type="Proteomes" id="UP000054324"/>
    </source>
</evidence>
<dbReference type="GeneID" id="20327984"/>
<dbReference type="Pfam" id="PF01176">
    <property type="entry name" value="eIF-1a"/>
    <property type="match status" value="1"/>
</dbReference>
<dbReference type="PANTHER" id="PTHR47027">
    <property type="entry name" value="REVERSE TRANSCRIPTASE DOMAIN-CONTAINING PROTEIN"/>
    <property type="match status" value="1"/>
</dbReference>